<dbReference type="Proteomes" id="UP001163603">
    <property type="component" value="Chromosome 13"/>
</dbReference>
<gene>
    <name evidence="1" type="ORF">Pint_19657</name>
</gene>
<sequence>MGSDDRHVVEDCFGHLILYSDGSISRTKEIEFKTPLLDHEQIIHKDFLFSEQHNLHLRLYKPKSNPSSTKKLPILYHLHGGGFCFGSLTYPHHQNICVRLGNELQALVIEPDHRLAPEDRLTAALDDATSALKWLQDKAMHDGDDGNMGTWLDGVDFDRVFVLGYSSGGNLGHHLAVRFGGSGAAELALVRVRGYVLLSPFFGGLKKTRCEEERPFEGFWNLEMYDSPSLAEVALDPILVIVGADEILRDRVKDYSTKLEELGKNIDYLELEGEQHGYFTDRPTSAMAARVIETIKFFMSDKFWRLSVPIGATQDHPMVNPFGPSSPSLAEVALDPILVIVRADEILRDRVKDYSTKLEELGKNIEYLELEGEQHGYFTDRPTSATADRVIETVKFFMSDK</sequence>
<protein>
    <submittedName>
        <fullName evidence="1">Uncharacterized protein</fullName>
    </submittedName>
</protein>
<accession>A0ACC0X9P9</accession>
<name>A0ACC0X9P9_9ROSI</name>
<comment type="caution">
    <text evidence="1">The sequence shown here is derived from an EMBL/GenBank/DDBJ whole genome shotgun (WGS) entry which is preliminary data.</text>
</comment>
<reference evidence="2" key="1">
    <citation type="journal article" date="2023" name="G3 (Bethesda)">
        <title>Genome assembly and association tests identify interacting loci associated with vigor, precocity, and sex in interspecific pistachio rootstocks.</title>
        <authorList>
            <person name="Palmer W."/>
            <person name="Jacygrad E."/>
            <person name="Sagayaradj S."/>
            <person name="Cavanaugh K."/>
            <person name="Han R."/>
            <person name="Bertier L."/>
            <person name="Beede B."/>
            <person name="Kafkas S."/>
            <person name="Golino D."/>
            <person name="Preece J."/>
            <person name="Michelmore R."/>
        </authorList>
    </citation>
    <scope>NUCLEOTIDE SEQUENCE [LARGE SCALE GENOMIC DNA]</scope>
</reference>
<proteinExistence type="predicted"/>
<dbReference type="EMBL" id="CM047748">
    <property type="protein sequence ID" value="KAJ0013682.1"/>
    <property type="molecule type" value="Genomic_DNA"/>
</dbReference>
<organism evidence="1 2">
    <name type="scientific">Pistacia integerrima</name>
    <dbReference type="NCBI Taxonomy" id="434235"/>
    <lineage>
        <taxon>Eukaryota</taxon>
        <taxon>Viridiplantae</taxon>
        <taxon>Streptophyta</taxon>
        <taxon>Embryophyta</taxon>
        <taxon>Tracheophyta</taxon>
        <taxon>Spermatophyta</taxon>
        <taxon>Magnoliopsida</taxon>
        <taxon>eudicotyledons</taxon>
        <taxon>Gunneridae</taxon>
        <taxon>Pentapetalae</taxon>
        <taxon>rosids</taxon>
        <taxon>malvids</taxon>
        <taxon>Sapindales</taxon>
        <taxon>Anacardiaceae</taxon>
        <taxon>Pistacia</taxon>
    </lineage>
</organism>
<evidence type="ECO:0000313" key="2">
    <source>
        <dbReference type="Proteomes" id="UP001163603"/>
    </source>
</evidence>
<keyword evidence="2" id="KW-1185">Reference proteome</keyword>
<evidence type="ECO:0000313" key="1">
    <source>
        <dbReference type="EMBL" id="KAJ0013682.1"/>
    </source>
</evidence>